<dbReference type="STRING" id="479434.Sthe_2887"/>
<evidence type="ECO:0000313" key="5">
    <source>
        <dbReference type="EMBL" id="ACZ40296.1"/>
    </source>
</evidence>
<feature type="domain" description="ABC transporter" evidence="4">
    <location>
        <begin position="4"/>
        <end position="236"/>
    </location>
</feature>
<reference evidence="6" key="1">
    <citation type="submission" date="2009-11" db="EMBL/GenBank/DDBJ databases">
        <title>The complete chromosome 2 of Sphaerobacter thermophilus DSM 20745.</title>
        <authorList>
            <person name="Lucas S."/>
            <person name="Copeland A."/>
            <person name="Lapidus A."/>
            <person name="Glavina del Rio T."/>
            <person name="Dalin E."/>
            <person name="Tice H."/>
            <person name="Bruce D."/>
            <person name="Goodwin L."/>
            <person name="Pitluck S."/>
            <person name="Kyrpides N."/>
            <person name="Mavromatis K."/>
            <person name="Ivanova N."/>
            <person name="Mikhailova N."/>
            <person name="LaButti K.M."/>
            <person name="Clum A."/>
            <person name="Sun H.I."/>
            <person name="Brettin T."/>
            <person name="Detter J.C."/>
            <person name="Han C."/>
            <person name="Larimer F."/>
            <person name="Land M."/>
            <person name="Hauser L."/>
            <person name="Markowitz V."/>
            <person name="Cheng J.F."/>
            <person name="Hugenholtz P."/>
            <person name="Woyke T."/>
            <person name="Wu D."/>
            <person name="Steenblock K."/>
            <person name="Schneider S."/>
            <person name="Pukall R."/>
            <person name="Goeker M."/>
            <person name="Klenk H.P."/>
            <person name="Eisen J.A."/>
        </authorList>
    </citation>
    <scope>NUCLEOTIDE SEQUENCE [LARGE SCALE GENOMIC DNA]</scope>
    <source>
        <strain evidence="6">ATCC 49802 / DSM 20745 / S 6022</strain>
    </source>
</reference>
<dbReference type="GO" id="GO:0005524">
    <property type="term" value="F:ATP binding"/>
    <property type="evidence" value="ECO:0007669"/>
    <property type="project" value="UniProtKB-KW"/>
</dbReference>
<dbReference type="eggNOG" id="COG0411">
    <property type="taxonomic scope" value="Bacteria"/>
</dbReference>
<dbReference type="KEGG" id="sti:Sthe_2887"/>
<evidence type="ECO:0000256" key="3">
    <source>
        <dbReference type="ARBA" id="ARBA00022840"/>
    </source>
</evidence>
<evidence type="ECO:0000313" key="6">
    <source>
        <dbReference type="Proteomes" id="UP000002027"/>
    </source>
</evidence>
<dbReference type="InterPro" id="IPR003593">
    <property type="entry name" value="AAA+_ATPase"/>
</dbReference>
<dbReference type="InterPro" id="IPR032823">
    <property type="entry name" value="BCA_ABC_TP_C"/>
</dbReference>
<dbReference type="PROSITE" id="PS50893">
    <property type="entry name" value="ABC_TRANSPORTER_2"/>
    <property type="match status" value="1"/>
</dbReference>
<dbReference type="Pfam" id="PF12399">
    <property type="entry name" value="BCA_ABC_TP_C"/>
    <property type="match status" value="1"/>
</dbReference>
<keyword evidence="2" id="KW-0547">Nucleotide-binding</keyword>
<dbReference type="CDD" id="cd03219">
    <property type="entry name" value="ABC_Mj1267_LivG_branched"/>
    <property type="match status" value="1"/>
</dbReference>
<evidence type="ECO:0000256" key="2">
    <source>
        <dbReference type="ARBA" id="ARBA00022741"/>
    </source>
</evidence>
<dbReference type="SMART" id="SM00382">
    <property type="entry name" value="AAA"/>
    <property type="match status" value="1"/>
</dbReference>
<dbReference type="FunFam" id="3.40.50.300:FF:000421">
    <property type="entry name" value="Branched-chain amino acid ABC transporter ATP-binding protein"/>
    <property type="match status" value="1"/>
</dbReference>
<dbReference type="PANTHER" id="PTHR45772:SF7">
    <property type="entry name" value="AMINO ACID ABC TRANSPORTER ATP-BINDING PROTEIN"/>
    <property type="match status" value="1"/>
</dbReference>
<dbReference type="GO" id="GO:0015192">
    <property type="term" value="F:L-phenylalanine transmembrane transporter activity"/>
    <property type="evidence" value="ECO:0007669"/>
    <property type="project" value="TreeGrafter"/>
</dbReference>
<dbReference type="InParanoid" id="D1C903"/>
<dbReference type="Gene3D" id="3.40.50.300">
    <property type="entry name" value="P-loop containing nucleotide triphosphate hydrolases"/>
    <property type="match status" value="1"/>
</dbReference>
<keyword evidence="6" id="KW-1185">Reference proteome</keyword>
<keyword evidence="1" id="KW-0813">Transport</keyword>
<dbReference type="GO" id="GO:0005304">
    <property type="term" value="F:L-valine transmembrane transporter activity"/>
    <property type="evidence" value="ECO:0007669"/>
    <property type="project" value="TreeGrafter"/>
</dbReference>
<protein>
    <submittedName>
        <fullName evidence="5">ABC transporter related protein</fullName>
    </submittedName>
</protein>
<dbReference type="Pfam" id="PF00005">
    <property type="entry name" value="ABC_tran"/>
    <property type="match status" value="1"/>
</dbReference>
<keyword evidence="3" id="KW-0067">ATP-binding</keyword>
<reference evidence="5 6" key="2">
    <citation type="journal article" date="2010" name="Stand. Genomic Sci.">
        <title>Complete genome sequence of Desulfohalobium retbaense type strain (HR(100)).</title>
        <authorList>
            <person name="Spring S."/>
            <person name="Nolan M."/>
            <person name="Lapidus A."/>
            <person name="Glavina Del Rio T."/>
            <person name="Copeland A."/>
            <person name="Tice H."/>
            <person name="Cheng J.F."/>
            <person name="Lucas S."/>
            <person name="Land M."/>
            <person name="Chen F."/>
            <person name="Bruce D."/>
            <person name="Goodwin L."/>
            <person name="Pitluck S."/>
            <person name="Ivanova N."/>
            <person name="Mavromatis K."/>
            <person name="Mikhailova N."/>
            <person name="Pati A."/>
            <person name="Chen A."/>
            <person name="Palaniappan K."/>
            <person name="Hauser L."/>
            <person name="Chang Y.J."/>
            <person name="Jeffries C.D."/>
            <person name="Munk C."/>
            <person name="Kiss H."/>
            <person name="Chain P."/>
            <person name="Han C."/>
            <person name="Brettin T."/>
            <person name="Detter J.C."/>
            <person name="Schuler E."/>
            <person name="Goker M."/>
            <person name="Rohde M."/>
            <person name="Bristow J."/>
            <person name="Eisen J.A."/>
            <person name="Markowitz V."/>
            <person name="Hugenholtz P."/>
            <person name="Kyrpides N.C."/>
            <person name="Klenk H.P."/>
        </authorList>
    </citation>
    <scope>NUCLEOTIDE SEQUENCE [LARGE SCALE GENOMIC DNA]</scope>
    <source>
        <strain evidence="6">ATCC 49802 / DSM 20745 / S 6022</strain>
    </source>
</reference>
<dbReference type="InterPro" id="IPR003439">
    <property type="entry name" value="ABC_transporter-like_ATP-bd"/>
</dbReference>
<dbReference type="PANTHER" id="PTHR45772">
    <property type="entry name" value="CONSERVED COMPONENT OF ABC TRANSPORTER FOR NATURAL AMINO ACIDS-RELATED"/>
    <property type="match status" value="1"/>
</dbReference>
<dbReference type="GO" id="GO:1903805">
    <property type="term" value="P:L-valine import across plasma membrane"/>
    <property type="evidence" value="ECO:0007669"/>
    <property type="project" value="TreeGrafter"/>
</dbReference>
<dbReference type="InterPro" id="IPR051120">
    <property type="entry name" value="ABC_AA/LPS_Transport"/>
</dbReference>
<dbReference type="GO" id="GO:0015808">
    <property type="term" value="P:L-alanine transport"/>
    <property type="evidence" value="ECO:0007669"/>
    <property type="project" value="TreeGrafter"/>
</dbReference>
<sequence>MALLEIDAVTKRFGGLLANHEVTFQVDRGEIVGLIGPNGAGKTTLFNCISGFFPPTSGTVRFDGTDVTGWPAERLVHRGMVRTFQVVRTFPDLTVRENVMIGAFARTNSASAARKIADEVLEFTGLAPRADVLGANLPIAQKKRVELARALATGPQLLMLDEVMAGLTPAERVQAIELIRAIRERGITVLLVEHVMEVVMPISDRVVVLDSGKKIAEGPPQEIAENPEVIAAYLGEKYRPRQEEAGEG</sequence>
<name>D1C903_SPHTD</name>
<evidence type="ECO:0000259" key="4">
    <source>
        <dbReference type="PROSITE" id="PS50893"/>
    </source>
</evidence>
<dbReference type="GO" id="GO:0005886">
    <property type="term" value="C:plasma membrane"/>
    <property type="evidence" value="ECO:0007669"/>
    <property type="project" value="TreeGrafter"/>
</dbReference>
<proteinExistence type="predicted"/>
<dbReference type="GO" id="GO:0042941">
    <property type="term" value="P:D-alanine transmembrane transport"/>
    <property type="evidence" value="ECO:0007669"/>
    <property type="project" value="TreeGrafter"/>
</dbReference>
<dbReference type="GO" id="GO:1903806">
    <property type="term" value="P:L-isoleucine import across plasma membrane"/>
    <property type="evidence" value="ECO:0007669"/>
    <property type="project" value="TreeGrafter"/>
</dbReference>
<evidence type="ECO:0000256" key="1">
    <source>
        <dbReference type="ARBA" id="ARBA00022448"/>
    </source>
</evidence>
<dbReference type="Proteomes" id="UP000002027">
    <property type="component" value="Chromosome 2"/>
</dbReference>
<gene>
    <name evidence="5" type="ordered locus">Sthe_2887</name>
</gene>
<organism evidence="5 6">
    <name type="scientific">Sphaerobacter thermophilus (strain ATCC 49802 / DSM 20745 / KCCM 41009 / NCIMB 13125 / S 6022)</name>
    <dbReference type="NCBI Taxonomy" id="479434"/>
    <lineage>
        <taxon>Bacteria</taxon>
        <taxon>Pseudomonadati</taxon>
        <taxon>Thermomicrobiota</taxon>
        <taxon>Thermomicrobia</taxon>
        <taxon>Sphaerobacterales</taxon>
        <taxon>Sphaerobacterineae</taxon>
        <taxon>Sphaerobacteraceae</taxon>
        <taxon>Sphaerobacter</taxon>
    </lineage>
</organism>
<dbReference type="EMBL" id="CP001824">
    <property type="protein sequence ID" value="ACZ40296.1"/>
    <property type="molecule type" value="Genomic_DNA"/>
</dbReference>
<dbReference type="AlphaFoldDB" id="D1C903"/>
<dbReference type="HOGENOM" id="CLU_000604_1_2_0"/>
<dbReference type="InterPro" id="IPR027417">
    <property type="entry name" value="P-loop_NTPase"/>
</dbReference>
<accession>D1C903</accession>
<dbReference type="SUPFAM" id="SSF52540">
    <property type="entry name" value="P-loop containing nucleoside triphosphate hydrolases"/>
    <property type="match status" value="1"/>
</dbReference>
<dbReference type="GO" id="GO:0016887">
    <property type="term" value="F:ATP hydrolysis activity"/>
    <property type="evidence" value="ECO:0007669"/>
    <property type="project" value="InterPro"/>
</dbReference>
<dbReference type="GO" id="GO:0015188">
    <property type="term" value="F:L-isoleucine transmembrane transporter activity"/>
    <property type="evidence" value="ECO:0007669"/>
    <property type="project" value="TreeGrafter"/>
</dbReference>